<evidence type="ECO:0000313" key="2">
    <source>
        <dbReference type="EMBL" id="CAL4760286.1"/>
    </source>
</evidence>
<accession>A0A9P1BGM5</accession>
<reference evidence="2 3" key="2">
    <citation type="submission" date="2024-05" db="EMBL/GenBank/DDBJ databases">
        <authorList>
            <person name="Chen Y."/>
            <person name="Shah S."/>
            <person name="Dougan E. K."/>
            <person name="Thang M."/>
            <person name="Chan C."/>
        </authorList>
    </citation>
    <scope>NUCLEOTIDE SEQUENCE [LARGE SCALE GENOMIC DNA]</scope>
</reference>
<comment type="caution">
    <text evidence="1">The sequence shown here is derived from an EMBL/GenBank/DDBJ whole genome shotgun (WGS) entry which is preliminary data.</text>
</comment>
<dbReference type="AlphaFoldDB" id="A0A9P1BGM5"/>
<dbReference type="EMBL" id="CAMXCT010000046">
    <property type="protein sequence ID" value="CAI3972974.1"/>
    <property type="molecule type" value="Genomic_DNA"/>
</dbReference>
<proteinExistence type="predicted"/>
<keyword evidence="3" id="KW-1185">Reference proteome</keyword>
<evidence type="ECO:0000313" key="3">
    <source>
        <dbReference type="Proteomes" id="UP001152797"/>
    </source>
</evidence>
<dbReference type="EMBL" id="CAMXCT020000046">
    <property type="protein sequence ID" value="CAL1126349.1"/>
    <property type="molecule type" value="Genomic_DNA"/>
</dbReference>
<dbReference type="OrthoDB" id="408434at2759"/>
<sequence length="216" mass="24245">MIPFPRLGKSLLQTLDVVELTSVTSFLDARGLCRLEVCSSSLQQGFFNSSANPERAPWRVAAIQRGLCILETAAGERKGGWTGEVHQRLKRFYGKLHSVTSPTNWQWPIYGLEGVERLERITESFMLSCRGLQVHLLEFAFQPKDVQNALQNANEWSPPPPPAKSNQYQGAFQQLLGVHQLHLEASVQPLMTRQGGVECALFLELRRGNGWFLNGL</sequence>
<gene>
    <name evidence="1" type="ORF">C1SCF055_LOCUS1506</name>
</gene>
<dbReference type="Proteomes" id="UP001152797">
    <property type="component" value="Unassembled WGS sequence"/>
</dbReference>
<protein>
    <submittedName>
        <fullName evidence="1">Uncharacterized protein</fullName>
    </submittedName>
</protein>
<organism evidence="1">
    <name type="scientific">Cladocopium goreaui</name>
    <dbReference type="NCBI Taxonomy" id="2562237"/>
    <lineage>
        <taxon>Eukaryota</taxon>
        <taxon>Sar</taxon>
        <taxon>Alveolata</taxon>
        <taxon>Dinophyceae</taxon>
        <taxon>Suessiales</taxon>
        <taxon>Symbiodiniaceae</taxon>
        <taxon>Cladocopium</taxon>
    </lineage>
</organism>
<reference evidence="1" key="1">
    <citation type="submission" date="2022-10" db="EMBL/GenBank/DDBJ databases">
        <authorList>
            <person name="Chen Y."/>
            <person name="Dougan E. K."/>
            <person name="Chan C."/>
            <person name="Rhodes N."/>
            <person name="Thang M."/>
        </authorList>
    </citation>
    <scope>NUCLEOTIDE SEQUENCE</scope>
</reference>
<evidence type="ECO:0000313" key="1">
    <source>
        <dbReference type="EMBL" id="CAI3972974.1"/>
    </source>
</evidence>
<name>A0A9P1BGM5_9DINO</name>
<dbReference type="EMBL" id="CAMXCT030000046">
    <property type="protein sequence ID" value="CAL4760286.1"/>
    <property type="molecule type" value="Genomic_DNA"/>
</dbReference>